<dbReference type="AlphaFoldDB" id="A0A9D9HU92"/>
<proteinExistence type="predicted"/>
<feature type="domain" description="Glycosyl hydrolase-like 10" evidence="3">
    <location>
        <begin position="25"/>
        <end position="338"/>
    </location>
</feature>
<feature type="signal peptide" evidence="2">
    <location>
        <begin position="1"/>
        <end position="20"/>
    </location>
</feature>
<name>A0A9D9HU92_9BACT</name>
<dbReference type="Proteomes" id="UP000823641">
    <property type="component" value="Unassembled WGS sequence"/>
</dbReference>
<dbReference type="InterPro" id="IPR003790">
    <property type="entry name" value="GHL10"/>
</dbReference>
<keyword evidence="1 2" id="KW-0732">Signal</keyword>
<dbReference type="EMBL" id="JADIMG010000068">
    <property type="protein sequence ID" value="MBO8460047.1"/>
    <property type="molecule type" value="Genomic_DNA"/>
</dbReference>
<gene>
    <name evidence="4" type="ORF">IAA73_06935</name>
</gene>
<accession>A0A9D9HU92</accession>
<dbReference type="PANTHER" id="PTHR43405">
    <property type="entry name" value="GLYCOSYL HYDROLASE DIGH"/>
    <property type="match status" value="1"/>
</dbReference>
<evidence type="ECO:0000256" key="1">
    <source>
        <dbReference type="ARBA" id="ARBA00022729"/>
    </source>
</evidence>
<organism evidence="4 5">
    <name type="scientific">Candidatus Gallipaludibacter merdavium</name>
    <dbReference type="NCBI Taxonomy" id="2840839"/>
    <lineage>
        <taxon>Bacteria</taxon>
        <taxon>Pseudomonadati</taxon>
        <taxon>Bacteroidota</taxon>
        <taxon>Bacteroidia</taxon>
        <taxon>Bacteroidales</taxon>
        <taxon>Candidatus Gallipaludibacter</taxon>
    </lineage>
</organism>
<sequence length="504" mass="58187">MRIFLTALALLTLALLPVNAQKKREMRAAWIATVAQIDWPEKNCTNSTEQKARMLTILDTLAANNINAVIFQIRPTADAFYPSSLEPWSHWLTGKQGSMPDPYYDPLQFVIEEAHARCMEVHVWLNPYRVTNMMDTSILARDHIFFKKPELFVKYGTQWYFDPGLDETRQFLNKVVRDIVERYDIDAIHFDDYFYPYKIRGKEFPDDRSFRKYPRGYTAQQKDDWRRNNVNMVIEELQHTIKSIKPWVEFGISPFGVWRNQSSDPRGSATQAGAQNYDDLYADILKWLEEGSIDYVAPQLYWEIGKKVADYEVLAKWWSENSYGKNLYIGLYASQLVNPKAPIAYRTPNELTRQMRLNERHPEIDGCAFYSTQAIMKNPQGLCDSLQQTFYRYPALTPINRNIEGDEPACPQNVRIVGNRDEALLLWNMENEEGGCAVAYYVVYAFEGDNIGDLNNPANIICKTTARGVNLSNIPSLKNGSHTLVVTAVNKFKRESCPSEIVHY</sequence>
<feature type="chain" id="PRO_5039018044" evidence="2">
    <location>
        <begin position="21"/>
        <end position="504"/>
    </location>
</feature>
<dbReference type="Pfam" id="PF02638">
    <property type="entry name" value="GHL10"/>
    <property type="match status" value="1"/>
</dbReference>
<evidence type="ECO:0000313" key="4">
    <source>
        <dbReference type="EMBL" id="MBO8460047.1"/>
    </source>
</evidence>
<evidence type="ECO:0000313" key="5">
    <source>
        <dbReference type="Proteomes" id="UP000823641"/>
    </source>
</evidence>
<comment type="caution">
    <text evidence="4">The sequence shown here is derived from an EMBL/GenBank/DDBJ whole genome shotgun (WGS) entry which is preliminary data.</text>
</comment>
<dbReference type="PANTHER" id="PTHR43405:SF1">
    <property type="entry name" value="GLYCOSYL HYDROLASE DIGH"/>
    <property type="match status" value="1"/>
</dbReference>
<evidence type="ECO:0000259" key="3">
    <source>
        <dbReference type="Pfam" id="PF02638"/>
    </source>
</evidence>
<protein>
    <submittedName>
        <fullName evidence="4">Family 10 glycosylhydrolase</fullName>
    </submittedName>
</protein>
<dbReference type="InterPro" id="IPR052177">
    <property type="entry name" value="Divisome_Glycosyl_Hydrolase"/>
</dbReference>
<reference evidence="4" key="1">
    <citation type="submission" date="2020-10" db="EMBL/GenBank/DDBJ databases">
        <authorList>
            <person name="Gilroy R."/>
        </authorList>
    </citation>
    <scope>NUCLEOTIDE SEQUENCE</scope>
    <source>
        <strain evidence="4">G3-3990</strain>
    </source>
</reference>
<dbReference type="Gene3D" id="3.20.20.80">
    <property type="entry name" value="Glycosidases"/>
    <property type="match status" value="1"/>
</dbReference>
<dbReference type="InterPro" id="IPR017853">
    <property type="entry name" value="GH"/>
</dbReference>
<evidence type="ECO:0000256" key="2">
    <source>
        <dbReference type="SAM" id="SignalP"/>
    </source>
</evidence>
<dbReference type="SUPFAM" id="SSF51445">
    <property type="entry name" value="(Trans)glycosidases"/>
    <property type="match status" value="1"/>
</dbReference>
<reference evidence="4" key="2">
    <citation type="journal article" date="2021" name="PeerJ">
        <title>Extensive microbial diversity within the chicken gut microbiome revealed by metagenomics and culture.</title>
        <authorList>
            <person name="Gilroy R."/>
            <person name="Ravi A."/>
            <person name="Getino M."/>
            <person name="Pursley I."/>
            <person name="Horton D.L."/>
            <person name="Alikhan N.F."/>
            <person name="Baker D."/>
            <person name="Gharbi K."/>
            <person name="Hall N."/>
            <person name="Watson M."/>
            <person name="Adriaenssens E.M."/>
            <person name="Foster-Nyarko E."/>
            <person name="Jarju S."/>
            <person name="Secka A."/>
            <person name="Antonio M."/>
            <person name="Oren A."/>
            <person name="Chaudhuri R.R."/>
            <person name="La Ragione R."/>
            <person name="Hildebrand F."/>
            <person name="Pallen M.J."/>
        </authorList>
    </citation>
    <scope>NUCLEOTIDE SEQUENCE</scope>
    <source>
        <strain evidence="4">G3-3990</strain>
    </source>
</reference>